<evidence type="ECO:0000259" key="5">
    <source>
        <dbReference type="PROSITE" id="PS50937"/>
    </source>
</evidence>
<evidence type="ECO:0000256" key="1">
    <source>
        <dbReference type="ARBA" id="ARBA00023015"/>
    </source>
</evidence>
<dbReference type="SMART" id="SM00422">
    <property type="entry name" value="HTH_MERR"/>
    <property type="match status" value="1"/>
</dbReference>
<keyword evidence="7" id="KW-1185">Reference proteome</keyword>
<dbReference type="RefSeq" id="WP_073458990.1">
    <property type="nucleotide sequence ID" value="NZ_CALGVN010000037.1"/>
</dbReference>
<dbReference type="GO" id="GO:0003700">
    <property type="term" value="F:DNA-binding transcription factor activity"/>
    <property type="evidence" value="ECO:0007669"/>
    <property type="project" value="InterPro"/>
</dbReference>
<dbReference type="PANTHER" id="PTHR30204:SF90">
    <property type="entry name" value="HTH-TYPE TRANSCRIPTIONAL ACTIVATOR MTA"/>
    <property type="match status" value="1"/>
</dbReference>
<dbReference type="Pfam" id="PF07739">
    <property type="entry name" value="TipAS"/>
    <property type="match status" value="1"/>
</dbReference>
<dbReference type="PANTHER" id="PTHR30204">
    <property type="entry name" value="REDOX-CYCLING DRUG-SENSING TRANSCRIPTIONAL ACTIVATOR SOXR"/>
    <property type="match status" value="1"/>
</dbReference>
<dbReference type="PRINTS" id="PR00040">
    <property type="entry name" value="HTHMERR"/>
</dbReference>
<dbReference type="Gene3D" id="1.10.490.50">
    <property type="entry name" value="Antibiotic binding domain of TipA-like multidrug resistance regulators"/>
    <property type="match status" value="1"/>
</dbReference>
<evidence type="ECO:0000313" key="6">
    <source>
        <dbReference type="EMBL" id="SHL09760.1"/>
    </source>
</evidence>
<dbReference type="AlphaFoldDB" id="A0A1M6XUQ6"/>
<protein>
    <submittedName>
        <fullName evidence="6">DNA-binding transcriptional regulator, MerR family</fullName>
    </submittedName>
</protein>
<feature type="domain" description="HTH merR-type" evidence="5">
    <location>
        <begin position="4"/>
        <end position="73"/>
    </location>
</feature>
<dbReference type="EMBL" id="FRAP01000018">
    <property type="protein sequence ID" value="SHL09760.1"/>
    <property type="molecule type" value="Genomic_DNA"/>
</dbReference>
<keyword evidence="1" id="KW-0805">Transcription regulation</keyword>
<proteinExistence type="predicted"/>
<dbReference type="InterPro" id="IPR047057">
    <property type="entry name" value="MerR_fam"/>
</dbReference>
<organism evidence="6 7">
    <name type="scientific">Pseudonocardia thermophila</name>
    <dbReference type="NCBI Taxonomy" id="1848"/>
    <lineage>
        <taxon>Bacteria</taxon>
        <taxon>Bacillati</taxon>
        <taxon>Actinomycetota</taxon>
        <taxon>Actinomycetes</taxon>
        <taxon>Pseudonocardiales</taxon>
        <taxon>Pseudonocardiaceae</taxon>
        <taxon>Pseudonocardia</taxon>
    </lineage>
</organism>
<dbReference type="Proteomes" id="UP000184363">
    <property type="component" value="Unassembled WGS sequence"/>
</dbReference>
<evidence type="ECO:0000256" key="4">
    <source>
        <dbReference type="ARBA" id="ARBA00023163"/>
    </source>
</evidence>
<dbReference type="InterPro" id="IPR036244">
    <property type="entry name" value="TipA-like_antibiotic-bd"/>
</dbReference>
<evidence type="ECO:0000256" key="3">
    <source>
        <dbReference type="ARBA" id="ARBA00023159"/>
    </source>
</evidence>
<dbReference type="InterPro" id="IPR012925">
    <property type="entry name" value="TipAS_dom"/>
</dbReference>
<evidence type="ECO:0000256" key="2">
    <source>
        <dbReference type="ARBA" id="ARBA00023125"/>
    </source>
</evidence>
<dbReference type="Pfam" id="PF13411">
    <property type="entry name" value="MerR_1"/>
    <property type="match status" value="1"/>
</dbReference>
<dbReference type="Gene3D" id="1.10.1660.10">
    <property type="match status" value="1"/>
</dbReference>
<dbReference type="SUPFAM" id="SSF89082">
    <property type="entry name" value="Antibiotic binding domain of TipA-like multidrug resistance regulators"/>
    <property type="match status" value="1"/>
</dbReference>
<evidence type="ECO:0000313" key="7">
    <source>
        <dbReference type="Proteomes" id="UP000184363"/>
    </source>
</evidence>
<sequence>MTTTWSTREVSRLAGVSSRTLRHYDHIGLLRPTGTGAGGTRYYDRQQLLRLQHILVLRELGLGLPEIAEVLDGGTDVVETLHRHHRRLLAEAERLKTLAATVARTIAEHEGGIPVGATEMFDGFAGDPYAEEAVDRWGERARRAQQHAATWSGGEKQDFLDELREVNELLAGYLRGGAGPSEPQVQEAVTRHYKWVCRTWTPDRAAYVGLGRMYVEDERFTQNLDRVEPGLAAFLRDAIEVWAPAHLN</sequence>
<dbReference type="CDD" id="cd01106">
    <property type="entry name" value="HTH_TipAL-Mta"/>
    <property type="match status" value="1"/>
</dbReference>
<reference evidence="6 7" key="1">
    <citation type="submission" date="2016-11" db="EMBL/GenBank/DDBJ databases">
        <authorList>
            <person name="Jaros S."/>
            <person name="Januszkiewicz K."/>
            <person name="Wedrychowicz H."/>
        </authorList>
    </citation>
    <scope>NUCLEOTIDE SEQUENCE [LARGE SCALE GENOMIC DNA]</scope>
    <source>
        <strain evidence="6 7">DSM 43832</strain>
    </source>
</reference>
<accession>A0A1M6XUQ6</accession>
<gene>
    <name evidence="6" type="ORF">SAMN05443637_11819</name>
</gene>
<dbReference type="OrthoDB" id="9809391at2"/>
<dbReference type="InterPro" id="IPR000551">
    <property type="entry name" value="MerR-type_HTH_dom"/>
</dbReference>
<dbReference type="PROSITE" id="PS50937">
    <property type="entry name" value="HTH_MERR_2"/>
    <property type="match status" value="1"/>
</dbReference>
<dbReference type="InterPro" id="IPR009061">
    <property type="entry name" value="DNA-bd_dom_put_sf"/>
</dbReference>
<name>A0A1M6XUQ6_PSETH</name>
<dbReference type="GO" id="GO:0003677">
    <property type="term" value="F:DNA binding"/>
    <property type="evidence" value="ECO:0007669"/>
    <property type="project" value="UniProtKB-KW"/>
</dbReference>
<keyword evidence="2 6" id="KW-0238">DNA-binding</keyword>
<dbReference type="STRING" id="1848.SAMN05443637_11819"/>
<keyword evidence="3" id="KW-0010">Activator</keyword>
<keyword evidence="4" id="KW-0804">Transcription</keyword>
<dbReference type="SUPFAM" id="SSF46955">
    <property type="entry name" value="Putative DNA-binding domain"/>
    <property type="match status" value="1"/>
</dbReference>